<dbReference type="PANTHER" id="PTHR42988">
    <property type="entry name" value="PHOSPHOHYDROLASE"/>
    <property type="match status" value="1"/>
</dbReference>
<gene>
    <name evidence="7" type="ORF">QF206_03150</name>
</gene>
<keyword evidence="8" id="KW-1185">Reference proteome</keyword>
<dbReference type="SUPFAM" id="SSF56300">
    <property type="entry name" value="Metallo-dependent phosphatases"/>
    <property type="match status" value="1"/>
</dbReference>
<evidence type="ECO:0000256" key="4">
    <source>
        <dbReference type="ARBA" id="ARBA00025742"/>
    </source>
</evidence>
<dbReference type="GO" id="GO:0046872">
    <property type="term" value="F:metal ion binding"/>
    <property type="evidence" value="ECO:0007669"/>
    <property type="project" value="UniProtKB-KW"/>
</dbReference>
<dbReference type="RefSeq" id="WP_281488117.1">
    <property type="nucleotide sequence ID" value="NZ_JASATX010000001.1"/>
</dbReference>
<dbReference type="InterPro" id="IPR050884">
    <property type="entry name" value="CNP_phosphodiesterase-III"/>
</dbReference>
<comment type="similarity">
    <text evidence="4">Belongs to the cyclic nucleotide phosphodiesterase class-III family.</text>
</comment>
<evidence type="ECO:0000259" key="6">
    <source>
        <dbReference type="Pfam" id="PF00149"/>
    </source>
</evidence>
<proteinExistence type="inferred from homology"/>
<comment type="caution">
    <text evidence="7">The sequence shown here is derived from an EMBL/GenBank/DDBJ whole genome shotgun (WGS) entry which is preliminary data.</text>
</comment>
<feature type="region of interest" description="Disordered" evidence="5">
    <location>
        <begin position="301"/>
        <end position="328"/>
    </location>
</feature>
<keyword evidence="2" id="KW-0378">Hydrolase</keyword>
<dbReference type="Gene3D" id="3.60.21.10">
    <property type="match status" value="1"/>
</dbReference>
<keyword evidence="1" id="KW-0479">Metal-binding</keyword>
<evidence type="ECO:0000313" key="7">
    <source>
        <dbReference type="EMBL" id="MDI2097965.1"/>
    </source>
</evidence>
<evidence type="ECO:0000313" key="8">
    <source>
        <dbReference type="Proteomes" id="UP001321506"/>
    </source>
</evidence>
<evidence type="ECO:0000256" key="5">
    <source>
        <dbReference type="SAM" id="MobiDB-lite"/>
    </source>
</evidence>
<dbReference type="GO" id="GO:0004112">
    <property type="term" value="F:cyclic-nucleotide phosphodiesterase activity"/>
    <property type="evidence" value="ECO:0007669"/>
    <property type="project" value="InterPro"/>
</dbReference>
<evidence type="ECO:0000256" key="3">
    <source>
        <dbReference type="ARBA" id="ARBA00023004"/>
    </source>
</evidence>
<dbReference type="InterPro" id="IPR026575">
    <property type="entry name" value="GpdQ/CpdA-like"/>
</dbReference>
<sequence>MSLREAEYPRPDHTLVHISDTHLLGGDRKLYGSVDSEEHLRELLEALESTGRRPDALIFTGDLADLGEPEAYERLRALVDPVAERLGAKVIWAMGNHDERVAFRVGLLGEDLNSESADAASSPVYRVDHLDGLRVITLDSTVPDYHHGELSDEQLEWLAEELRTPAIDGTILVMHHPPVPSLLDLAVSVELRDQARLAEVVQGTDVRTILAGHLHYSSTATFAGIPVSVASASCYTQDLLVPEGGTRSRAGARSFNLVQVYPQTVLHAVVPLEQTEALAYVDAEESERRLRELGLRIPESATARSRAATRHGGEDTMTRPLDLVGAGT</sequence>
<dbReference type="InterPro" id="IPR004843">
    <property type="entry name" value="Calcineurin-like_PHP"/>
</dbReference>
<organism evidence="7 8">
    <name type="scientific">Ruicaihuangia caeni</name>
    <dbReference type="NCBI Taxonomy" id="3042517"/>
    <lineage>
        <taxon>Bacteria</taxon>
        <taxon>Bacillati</taxon>
        <taxon>Actinomycetota</taxon>
        <taxon>Actinomycetes</taxon>
        <taxon>Micrococcales</taxon>
        <taxon>Microbacteriaceae</taxon>
        <taxon>Ruicaihuangia</taxon>
    </lineage>
</organism>
<accession>A0AAW6T9C6</accession>
<dbReference type="InterPro" id="IPR029052">
    <property type="entry name" value="Metallo-depent_PP-like"/>
</dbReference>
<dbReference type="Pfam" id="PF00149">
    <property type="entry name" value="Metallophos"/>
    <property type="match status" value="1"/>
</dbReference>
<evidence type="ECO:0000256" key="1">
    <source>
        <dbReference type="ARBA" id="ARBA00022723"/>
    </source>
</evidence>
<feature type="domain" description="Calcineurin-like phosphoesterase" evidence="6">
    <location>
        <begin position="14"/>
        <end position="216"/>
    </location>
</feature>
<dbReference type="CDD" id="cd07402">
    <property type="entry name" value="MPP_GpdQ"/>
    <property type="match status" value="1"/>
</dbReference>
<evidence type="ECO:0000256" key="2">
    <source>
        <dbReference type="ARBA" id="ARBA00022801"/>
    </source>
</evidence>
<dbReference type="AlphaFoldDB" id="A0AAW6T9C6"/>
<dbReference type="PANTHER" id="PTHR42988:SF2">
    <property type="entry name" value="CYCLIC NUCLEOTIDE PHOSPHODIESTERASE CBUA0032-RELATED"/>
    <property type="match status" value="1"/>
</dbReference>
<keyword evidence="3" id="KW-0408">Iron</keyword>
<dbReference type="EMBL" id="JASATX010000001">
    <property type="protein sequence ID" value="MDI2097965.1"/>
    <property type="molecule type" value="Genomic_DNA"/>
</dbReference>
<reference evidence="7 8" key="1">
    <citation type="submission" date="2023-04" db="EMBL/GenBank/DDBJ databases">
        <title>Klugiella caeni sp. nov. isolated from the sludge of biochemical tank.</title>
        <authorList>
            <person name="Geng K."/>
        </authorList>
    </citation>
    <scope>NUCLEOTIDE SEQUENCE [LARGE SCALE GENOMIC DNA]</scope>
    <source>
        <strain evidence="7 8">YN-L-19</strain>
    </source>
</reference>
<protein>
    <submittedName>
        <fullName evidence="7">Phosphodiesterase</fullName>
    </submittedName>
</protein>
<name>A0AAW6T9C6_9MICO</name>
<dbReference type="Proteomes" id="UP001321506">
    <property type="component" value="Unassembled WGS sequence"/>
</dbReference>